<dbReference type="SUPFAM" id="SSF49265">
    <property type="entry name" value="Fibronectin type III"/>
    <property type="match status" value="2"/>
</dbReference>
<keyword evidence="2" id="KW-1015">Disulfide bond</keyword>
<keyword evidence="3" id="KW-0472">Membrane</keyword>
<keyword evidence="3" id="KW-1133">Transmembrane helix</keyword>
<dbReference type="SMART" id="SM00060">
    <property type="entry name" value="FN3"/>
    <property type="match status" value="2"/>
</dbReference>
<sequence length="572" mass="64690">MEICDNMAGTRNIRLHTLTNPYQLQVDSNSVIKNYKETSHTLYRDGGISLTIKVWLRNKHGVLSDVVTKTITTSTNIVNIIVAPILPTNLSKYLIQSRYTPSGSDRQKIRVQFSLPVKYITLNCEYVKLREFKLDSFTVYLTHNGYINNLLPYKNYTIQVKVTNNKDLPTEDMLVIKTWELECYALNYISIHYYSEPYDSPVILKNESFNESCIFIQWRSPSQPNGVITKYQHRYYISDNSPPQWMTYTDVQTENSYLACGYRAGDLVTYEIRAGTKVGYGPEATGDVKVTCGSCASISHYDLTIQLNEQQIFYKRYSVEETREKVLEDLDPYTNYTIILIAVNNALNKSSAEPRYITTPELAPYDGPSLSVDFDTNCAHLTIQDPTQPNGIITEYQYTCYYANSEEGNYQSILATDKQPVSLCEFRSDETVTCSAKAINSVGESPVTSQTGYTGLTVGLSNGALAFMILILVVIIIVILRRAKQFNTPTSGRETQPRPVKSADEYEVVGLSSIQQASTDVPEYAEVSVDKNPAPTYESMNTVTEDHNYEKVVHTVHNLSPNTTLYQNMQDL</sequence>
<comment type="caution">
    <text evidence="5">The sequence shown here is derived from an EMBL/GenBank/DDBJ whole genome shotgun (WGS) entry which is preliminary data.</text>
</comment>
<name>A0A7J7J5L5_BUGNE</name>
<evidence type="ECO:0000259" key="4">
    <source>
        <dbReference type="PROSITE" id="PS50853"/>
    </source>
</evidence>
<keyword evidence="1" id="KW-0677">Repeat</keyword>
<gene>
    <name evidence="5" type="ORF">EB796_020183</name>
</gene>
<dbReference type="OrthoDB" id="10001713at2759"/>
<dbReference type="InterPro" id="IPR036116">
    <property type="entry name" value="FN3_sf"/>
</dbReference>
<evidence type="ECO:0000313" key="6">
    <source>
        <dbReference type="Proteomes" id="UP000593567"/>
    </source>
</evidence>
<feature type="domain" description="Fibronectin type-III" evidence="4">
    <location>
        <begin position="200"/>
        <end position="294"/>
    </location>
</feature>
<evidence type="ECO:0000256" key="3">
    <source>
        <dbReference type="SAM" id="Phobius"/>
    </source>
</evidence>
<dbReference type="PANTHER" id="PTHR24051:SF9">
    <property type="entry name" value="FIBRONECTIN TYPE-III DOMAIN-CONTAINING PROTEIN"/>
    <property type="match status" value="1"/>
</dbReference>
<dbReference type="PANTHER" id="PTHR24051">
    <property type="entry name" value="SUSHI DOMAIN-CONTAINING PROTEIN 1"/>
    <property type="match status" value="1"/>
</dbReference>
<dbReference type="EMBL" id="VXIV02003019">
    <property type="protein sequence ID" value="KAF6021509.1"/>
    <property type="molecule type" value="Genomic_DNA"/>
</dbReference>
<dbReference type="Gene3D" id="2.60.40.10">
    <property type="entry name" value="Immunoglobulins"/>
    <property type="match status" value="3"/>
</dbReference>
<evidence type="ECO:0000313" key="5">
    <source>
        <dbReference type="EMBL" id="KAF6021509.1"/>
    </source>
</evidence>
<dbReference type="AlphaFoldDB" id="A0A7J7J5L5"/>
<proteinExistence type="predicted"/>
<evidence type="ECO:0000256" key="2">
    <source>
        <dbReference type="ARBA" id="ARBA00023157"/>
    </source>
</evidence>
<organism evidence="5 6">
    <name type="scientific">Bugula neritina</name>
    <name type="common">Brown bryozoan</name>
    <name type="synonym">Sertularia neritina</name>
    <dbReference type="NCBI Taxonomy" id="10212"/>
    <lineage>
        <taxon>Eukaryota</taxon>
        <taxon>Metazoa</taxon>
        <taxon>Spiralia</taxon>
        <taxon>Lophotrochozoa</taxon>
        <taxon>Bryozoa</taxon>
        <taxon>Gymnolaemata</taxon>
        <taxon>Cheilostomatida</taxon>
        <taxon>Flustrina</taxon>
        <taxon>Buguloidea</taxon>
        <taxon>Bugulidae</taxon>
        <taxon>Bugula</taxon>
    </lineage>
</organism>
<feature type="transmembrane region" description="Helical" evidence="3">
    <location>
        <begin position="459"/>
        <end position="480"/>
    </location>
</feature>
<keyword evidence="6" id="KW-1185">Reference proteome</keyword>
<dbReference type="Proteomes" id="UP000593567">
    <property type="component" value="Unassembled WGS sequence"/>
</dbReference>
<protein>
    <submittedName>
        <fullName evidence="5">Ptprm</fullName>
    </submittedName>
</protein>
<reference evidence="5" key="1">
    <citation type="submission" date="2020-06" db="EMBL/GenBank/DDBJ databases">
        <title>Draft genome of Bugula neritina, a colonial animal packing powerful symbionts and potential medicines.</title>
        <authorList>
            <person name="Rayko M."/>
        </authorList>
    </citation>
    <scope>NUCLEOTIDE SEQUENCE [LARGE SCALE GENOMIC DNA]</scope>
    <source>
        <strain evidence="5">Kwan_BN1</strain>
    </source>
</reference>
<dbReference type="InterPro" id="IPR003961">
    <property type="entry name" value="FN3_dom"/>
</dbReference>
<keyword evidence="3" id="KW-0812">Transmembrane</keyword>
<dbReference type="InterPro" id="IPR051622">
    <property type="entry name" value="R-tyr_protein_phosphatases"/>
</dbReference>
<dbReference type="PROSITE" id="PS50853">
    <property type="entry name" value="FN3"/>
    <property type="match status" value="1"/>
</dbReference>
<evidence type="ECO:0000256" key="1">
    <source>
        <dbReference type="ARBA" id="ARBA00022737"/>
    </source>
</evidence>
<dbReference type="InterPro" id="IPR013783">
    <property type="entry name" value="Ig-like_fold"/>
</dbReference>
<accession>A0A7J7J5L5</accession>